<dbReference type="Proteomes" id="UP001315686">
    <property type="component" value="Unassembled WGS sequence"/>
</dbReference>
<accession>A0AAP2CSP3</accession>
<dbReference type="RefSeq" id="WP_327795597.1">
    <property type="nucleotide sequence ID" value="NZ_JADQAZ010000004.1"/>
</dbReference>
<dbReference type="Pfam" id="PF20343">
    <property type="entry name" value="DUF6638"/>
    <property type="match status" value="1"/>
</dbReference>
<gene>
    <name evidence="2" type="ORF">IV417_18385</name>
</gene>
<feature type="region of interest" description="Disordered" evidence="1">
    <location>
        <begin position="418"/>
        <end position="443"/>
    </location>
</feature>
<name>A0AAP2CSP3_9RHOB</name>
<comment type="caution">
    <text evidence="2">The sequence shown here is derived from an EMBL/GenBank/DDBJ whole genome shotgun (WGS) entry which is preliminary data.</text>
</comment>
<reference evidence="2 3" key="1">
    <citation type="journal article" date="2021" name="Arch. Microbiol.">
        <title>Harenicola maris gen. nov., sp. nov. isolated from the Sea of Japan shallow sediments.</title>
        <authorList>
            <person name="Romanenko L.A."/>
            <person name="Kurilenko V.V."/>
            <person name="Chernysheva N.Y."/>
            <person name="Tekutyeva L.A."/>
            <person name="Velansky P.V."/>
            <person name="Svetashev V.I."/>
            <person name="Isaeva M.P."/>
        </authorList>
    </citation>
    <scope>NUCLEOTIDE SEQUENCE [LARGE SCALE GENOMIC DNA]</scope>
    <source>
        <strain evidence="2 3">KMM 3653</strain>
    </source>
</reference>
<dbReference type="EMBL" id="JADQAZ010000004">
    <property type="protein sequence ID" value="MBT0959363.1"/>
    <property type="molecule type" value="Genomic_DNA"/>
</dbReference>
<keyword evidence="3" id="KW-1185">Reference proteome</keyword>
<dbReference type="AlphaFoldDB" id="A0AAP2CSP3"/>
<evidence type="ECO:0000256" key="1">
    <source>
        <dbReference type="SAM" id="MobiDB-lite"/>
    </source>
</evidence>
<proteinExistence type="predicted"/>
<protein>
    <submittedName>
        <fullName evidence="2">Uncharacterized protein</fullName>
    </submittedName>
</protein>
<organism evidence="2 3">
    <name type="scientific">Harenicola maris</name>
    <dbReference type="NCBI Taxonomy" id="2841044"/>
    <lineage>
        <taxon>Bacteria</taxon>
        <taxon>Pseudomonadati</taxon>
        <taxon>Pseudomonadota</taxon>
        <taxon>Alphaproteobacteria</taxon>
        <taxon>Rhodobacterales</taxon>
        <taxon>Paracoccaceae</taxon>
        <taxon>Harenicola</taxon>
    </lineage>
</organism>
<evidence type="ECO:0000313" key="3">
    <source>
        <dbReference type="Proteomes" id="UP001315686"/>
    </source>
</evidence>
<sequence>MKRLIERGLMFGGLVHVSSPALVGRYNRALQKLTGKRSKLTDFHVDISGFSPEIGFELGDDLYLNPNGVNRQFILLTTAQKTAPLLDAHFSMSRGILRQFIEENESRLFALTAQDAVMGELENSVFDVGKAARLYDIRRITIHADTTGGHVENARALEERIARFHKEPDAWWDDVLIAEMIGLAKETGDVTRQPITLDTPEFTQDNYWTSHFGGLYIFRDVEHPATICAGDPEALGKVPAPFVFGLEQRGQIAKFLELNGLVEPIIKAKGTDATAILRQKMDFILVDVAATLGRDIPARNRRDLRKLAQTLGTALPQEFHALAQLVRWAESGGRWPQITSDHPAYFYTLRARPHRDRDLVNQLLAELSPLDVRQLFICHKQLFYRTYAGWSDAKKEFVAEFLEQEYAVDKAGARAALFGPNEPQMDEEPAPKKTRRKKSAPKRDIIDVVGPWGAVLRQKKKG</sequence>
<dbReference type="InterPro" id="IPR046578">
    <property type="entry name" value="DUF6638"/>
</dbReference>
<evidence type="ECO:0000313" key="2">
    <source>
        <dbReference type="EMBL" id="MBT0959363.1"/>
    </source>
</evidence>